<organism evidence="2 3">
    <name type="scientific">Musa troglodytarum</name>
    <name type="common">fe'i banana</name>
    <dbReference type="NCBI Taxonomy" id="320322"/>
    <lineage>
        <taxon>Eukaryota</taxon>
        <taxon>Viridiplantae</taxon>
        <taxon>Streptophyta</taxon>
        <taxon>Embryophyta</taxon>
        <taxon>Tracheophyta</taxon>
        <taxon>Spermatophyta</taxon>
        <taxon>Magnoliopsida</taxon>
        <taxon>Liliopsida</taxon>
        <taxon>Zingiberales</taxon>
        <taxon>Musaceae</taxon>
        <taxon>Musa</taxon>
    </lineage>
</organism>
<keyword evidence="1" id="KW-0732">Signal</keyword>
<reference evidence="2" key="1">
    <citation type="submission" date="2022-05" db="EMBL/GenBank/DDBJ databases">
        <title>The Musa troglodytarum L. genome provides insights into the mechanism of non-climacteric behaviour and enrichment of carotenoids.</title>
        <authorList>
            <person name="Wang J."/>
        </authorList>
    </citation>
    <scope>NUCLEOTIDE SEQUENCE</scope>
    <source>
        <tissue evidence="2">Leaf</tissue>
    </source>
</reference>
<evidence type="ECO:0000256" key="1">
    <source>
        <dbReference type="SAM" id="SignalP"/>
    </source>
</evidence>
<evidence type="ECO:0000313" key="3">
    <source>
        <dbReference type="Proteomes" id="UP001055439"/>
    </source>
</evidence>
<proteinExistence type="predicted"/>
<feature type="chain" id="PRO_5038432526" evidence="1">
    <location>
        <begin position="22"/>
        <end position="142"/>
    </location>
</feature>
<protein>
    <submittedName>
        <fullName evidence="2">Uncharacterized protein</fullName>
    </submittedName>
</protein>
<keyword evidence="3" id="KW-1185">Reference proteome</keyword>
<dbReference type="EMBL" id="CP097510">
    <property type="protein sequence ID" value="URE41737.1"/>
    <property type="molecule type" value="Genomic_DNA"/>
</dbReference>
<gene>
    <name evidence="2" type="ORF">MUK42_07162</name>
</gene>
<dbReference type="Proteomes" id="UP001055439">
    <property type="component" value="Chromosome 8"/>
</dbReference>
<dbReference type="AlphaFoldDB" id="A0A9E7L2M7"/>
<accession>A0A9E7L2M7</accession>
<name>A0A9E7L2M7_9LILI</name>
<feature type="signal peptide" evidence="1">
    <location>
        <begin position="1"/>
        <end position="21"/>
    </location>
</feature>
<sequence length="142" mass="16052">MALRWRLLLFTVLVVCVLVDQAHFRKAVVEDEPVMRRGWKACSCDRLRRAVRGEMQPALEAECVHAGVRDVLQQVQVRAAGHLRQPGDVWRLLHQHDHPRQSHQVPLVADPPPPRVSCAARNPVSRRLLLFASASVSVYASM</sequence>
<evidence type="ECO:0000313" key="2">
    <source>
        <dbReference type="EMBL" id="URE41737.1"/>
    </source>
</evidence>